<organism evidence="2 3">
    <name type="scientific">Vreelandella neptunia</name>
    <dbReference type="NCBI Taxonomy" id="115551"/>
    <lineage>
        <taxon>Bacteria</taxon>
        <taxon>Pseudomonadati</taxon>
        <taxon>Pseudomonadota</taxon>
        <taxon>Gammaproteobacteria</taxon>
        <taxon>Oceanospirillales</taxon>
        <taxon>Halomonadaceae</taxon>
        <taxon>Vreelandella</taxon>
    </lineage>
</organism>
<dbReference type="Pfam" id="PF02515">
    <property type="entry name" value="CoA_transf_3"/>
    <property type="match status" value="1"/>
</dbReference>
<comment type="caution">
    <text evidence="2">The sequence shown here is derived from an EMBL/GenBank/DDBJ whole genome shotgun (WGS) entry which is preliminary data.</text>
</comment>
<proteinExistence type="predicted"/>
<dbReference type="InterPro" id="IPR023606">
    <property type="entry name" value="CoA-Trfase_III_dom_1_sf"/>
</dbReference>
<dbReference type="EMBL" id="JAKVTW010000024">
    <property type="protein sequence ID" value="MCH4813766.1"/>
    <property type="molecule type" value="Genomic_DNA"/>
</dbReference>
<accession>A0ABS9SCB8</accession>
<dbReference type="InterPro" id="IPR003673">
    <property type="entry name" value="CoA-Trfase_fam_III"/>
</dbReference>
<evidence type="ECO:0000313" key="3">
    <source>
        <dbReference type="Proteomes" id="UP001320609"/>
    </source>
</evidence>
<name>A0ABS9SCB8_9GAMM</name>
<gene>
    <name evidence="2" type="ORF">MLE19_20780</name>
</gene>
<protein>
    <submittedName>
        <fullName evidence="2">CoA transferase</fullName>
    </submittedName>
</protein>
<dbReference type="PANTHER" id="PTHR48207">
    <property type="entry name" value="SUCCINATE--HYDROXYMETHYLGLUTARATE COA-TRANSFERASE"/>
    <property type="match status" value="1"/>
</dbReference>
<keyword evidence="1 2" id="KW-0808">Transferase</keyword>
<sequence>MTSHNAETQQATGPLAGVRVIEMGSFIAGPFCGQLLADLGADVIKIEPPGRGDAMRQWGAAQKDGKTLWWHVIARNKRSLTLDLRQPEGQAVVKELLSQADMMVENFRPGTLERWGLSPAILQEANPGLIIARVSGFGQTGPWSNRTGFGAIAEAMAGLRHLGGFPDRPPVRAGLSVGDSLAGMFTCIGLLAALHERRQTGKGQIVDVGITDAILAISESVLAEYSATGVIRERTGTSLPRIAPSNIYPVANDGWILIAANGDAIFQRLATAMGRPDLCDDPRFSSHRARGEHQAEIDEIISAWTVGLTETELLALMEELGIPAGPICNAADIHKNPHFRARGAVVDVPTRDFGDLTMQGVVPRLSRTPGAIRWEGPSLGQHSTEILTSLGYGQKEIETLQAKGTI</sequence>
<reference evidence="2 3" key="1">
    <citation type="submission" date="2022-03" db="EMBL/GenBank/DDBJ databases">
        <title>Genomic signatures underlying metal tolerance in selected Arctic bacterial isolates.</title>
        <authorList>
            <person name="Thomas F.A."/>
            <person name="Venkatachalam S."/>
            <person name="Krishnan K.P."/>
        </authorList>
    </citation>
    <scope>NUCLEOTIDE SEQUENCE [LARGE SCALE GENOMIC DNA]</scope>
    <source>
        <strain evidence="2 3">HM116</strain>
    </source>
</reference>
<dbReference type="Gene3D" id="3.30.1540.10">
    <property type="entry name" value="formyl-coa transferase, domain 3"/>
    <property type="match status" value="1"/>
</dbReference>
<keyword evidence="3" id="KW-1185">Reference proteome</keyword>
<dbReference type="InterPro" id="IPR050483">
    <property type="entry name" value="CoA-transferase_III_domain"/>
</dbReference>
<dbReference type="GO" id="GO:0016740">
    <property type="term" value="F:transferase activity"/>
    <property type="evidence" value="ECO:0007669"/>
    <property type="project" value="UniProtKB-KW"/>
</dbReference>
<evidence type="ECO:0000256" key="1">
    <source>
        <dbReference type="ARBA" id="ARBA00022679"/>
    </source>
</evidence>
<dbReference type="InterPro" id="IPR044855">
    <property type="entry name" value="CoA-Trfase_III_dom3_sf"/>
</dbReference>
<dbReference type="PANTHER" id="PTHR48207:SF3">
    <property type="entry name" value="SUCCINATE--HYDROXYMETHYLGLUTARATE COA-TRANSFERASE"/>
    <property type="match status" value="1"/>
</dbReference>
<dbReference type="Gene3D" id="3.40.50.10540">
    <property type="entry name" value="Crotonobetainyl-coa:carnitine coa-transferase, domain 1"/>
    <property type="match status" value="1"/>
</dbReference>
<dbReference type="Proteomes" id="UP001320609">
    <property type="component" value="Unassembled WGS sequence"/>
</dbReference>
<evidence type="ECO:0000313" key="2">
    <source>
        <dbReference type="EMBL" id="MCH4813766.1"/>
    </source>
</evidence>
<dbReference type="SUPFAM" id="SSF89796">
    <property type="entry name" value="CoA-transferase family III (CaiB/BaiF)"/>
    <property type="match status" value="1"/>
</dbReference>